<accession>Q669M6</accession>
<dbReference type="RefSeq" id="WP_011192597.1">
    <property type="nucleotide sequence ID" value="NC_006155.1"/>
</dbReference>
<sequence>MKLVSLFLKGRAVSGLESEVLIFAKEITELFGPNGSGKTPLLQSVVYCLGYPCKFRDDIYNFCEYAQLEFEISGEKYTSRRDFKQKEFYIRLVGSNGQVEHFHNEITYSKYIIGLLKLPYPSLVTIKNEQTHPYLSTLLPIFYVDQDDGYSRYYSAHNNFIKDQFSEMLRVIFGLPERNSFISKKELIDAEAQLEYLDKVLVVQRREVELARSEINVNRKLEDIDLAISNLNRELSDLKDDSNNKNDALSSMNVLISSHKKRIRILNDELDDINRRKISLAKIKDEINIEINTLNINEEAKRVFRSFKEICPSDGCKMFSQSSESYGKNLLYLRDQIKDIERNIELDSHSVDKIKSELDTTKKTNRRNSRN</sequence>
<evidence type="ECO:0000313" key="2">
    <source>
        <dbReference type="EMBL" id="CAH21696.1"/>
    </source>
</evidence>
<dbReference type="AlphaFoldDB" id="Q669M6"/>
<dbReference type="InterPro" id="IPR027417">
    <property type="entry name" value="P-loop_NTPase"/>
</dbReference>
<dbReference type="SUPFAM" id="SSF52540">
    <property type="entry name" value="P-loop containing nucleoside triphosphate hydrolases"/>
    <property type="match status" value="1"/>
</dbReference>
<gene>
    <name evidence="2" type="ordered locus">YPTB2458</name>
</gene>
<evidence type="ECO:0000313" key="3">
    <source>
        <dbReference type="Proteomes" id="UP000001011"/>
    </source>
</evidence>
<feature type="coiled-coil region" evidence="1">
    <location>
        <begin position="221"/>
        <end position="276"/>
    </location>
</feature>
<keyword evidence="1" id="KW-0175">Coiled coil</keyword>
<dbReference type="EMBL" id="BX936398">
    <property type="protein sequence ID" value="CAH21696.1"/>
    <property type="molecule type" value="Genomic_DNA"/>
</dbReference>
<protein>
    <submittedName>
        <fullName evidence="2">Uncharacterized protein</fullName>
    </submittedName>
</protein>
<dbReference type="KEGG" id="yps:YPTB2458"/>
<proteinExistence type="predicted"/>
<evidence type="ECO:0000256" key="1">
    <source>
        <dbReference type="SAM" id="Coils"/>
    </source>
</evidence>
<name>Q669M6_YERPS</name>
<dbReference type="Gene3D" id="3.40.50.300">
    <property type="entry name" value="P-loop containing nucleotide triphosphate hydrolases"/>
    <property type="match status" value="1"/>
</dbReference>
<reference evidence="2 3" key="1">
    <citation type="journal article" date="2004" name="Proc. Natl. Acad. Sci. U.S.A.">
        <title>Insights into the evolution of Yersinia pestis through whole-genome comparison with Yersinia pseudotuberculosis.</title>
        <authorList>
            <person name="Chain P.S.G."/>
            <person name="Carniel E."/>
            <person name="Larimer F.W."/>
            <person name="Lamerdin J."/>
            <person name="Stoutland P.O."/>
            <person name="Regala W.M."/>
            <person name="Georgescu A.M."/>
            <person name="Vergez L.M."/>
            <person name="Land M.L."/>
            <person name="Motin V.L."/>
            <person name="Brubaker R.R."/>
            <person name="Fowler J."/>
            <person name="Hinnebusch J."/>
            <person name="Marceau M."/>
            <person name="Medigue C."/>
            <person name="Simonet M."/>
            <person name="Chenal-Francisque V."/>
            <person name="Souza B."/>
            <person name="Dacheux D."/>
            <person name="Elliott J.M."/>
            <person name="Derbise A."/>
            <person name="Hauser L.J."/>
            <person name="Garcia E."/>
        </authorList>
    </citation>
    <scope>NUCLEOTIDE SEQUENCE [LARGE SCALE GENOMIC DNA]</scope>
    <source>
        <strain evidence="3">IP32953</strain>
    </source>
</reference>
<dbReference type="Proteomes" id="UP000001011">
    <property type="component" value="Chromosome"/>
</dbReference>
<organism evidence="2 3">
    <name type="scientific">Yersinia pseudotuberculosis serotype I (strain IP32953)</name>
    <dbReference type="NCBI Taxonomy" id="273123"/>
    <lineage>
        <taxon>Bacteria</taxon>
        <taxon>Pseudomonadati</taxon>
        <taxon>Pseudomonadota</taxon>
        <taxon>Gammaproteobacteria</taxon>
        <taxon>Enterobacterales</taxon>
        <taxon>Yersiniaceae</taxon>
        <taxon>Yersinia</taxon>
    </lineage>
</organism>
<dbReference type="SMR" id="Q669M6"/>